<dbReference type="RefSeq" id="WP_100989917.1">
    <property type="nucleotide sequence ID" value="NZ_CP025096.1"/>
</dbReference>
<protein>
    <submittedName>
        <fullName evidence="1">Uncharacterized protein</fullName>
    </submittedName>
</protein>
<dbReference type="KEGG" id="spir:CWM47_19670"/>
<evidence type="ECO:0000313" key="2">
    <source>
        <dbReference type="Proteomes" id="UP000232883"/>
    </source>
</evidence>
<accession>A0A2K8Z1T1</accession>
<reference evidence="1 2" key="1">
    <citation type="submission" date="2017-11" db="EMBL/GenBank/DDBJ databases">
        <title>Taxonomic description and genome sequences of Spirosoma HA7 sp. nov., isolated from pollen microhabitat of Corylus avellana.</title>
        <authorList>
            <person name="Ambika Manirajan B."/>
            <person name="Suarez C."/>
            <person name="Ratering S."/>
            <person name="Geissler-Plaum R."/>
            <person name="Cardinale M."/>
            <person name="Sylvia S."/>
        </authorList>
    </citation>
    <scope>NUCLEOTIDE SEQUENCE [LARGE SCALE GENOMIC DNA]</scope>
    <source>
        <strain evidence="1 2">HA7</strain>
    </source>
</reference>
<keyword evidence="2" id="KW-1185">Reference proteome</keyword>
<dbReference type="AlphaFoldDB" id="A0A2K8Z1T1"/>
<name>A0A2K8Z1T1_9BACT</name>
<dbReference type="EMBL" id="CP025096">
    <property type="protein sequence ID" value="AUD03850.1"/>
    <property type="molecule type" value="Genomic_DNA"/>
</dbReference>
<dbReference type="OrthoDB" id="1116368at2"/>
<organism evidence="1 2">
    <name type="scientific">Spirosoma pollinicola</name>
    <dbReference type="NCBI Taxonomy" id="2057025"/>
    <lineage>
        <taxon>Bacteria</taxon>
        <taxon>Pseudomonadati</taxon>
        <taxon>Bacteroidota</taxon>
        <taxon>Cytophagia</taxon>
        <taxon>Cytophagales</taxon>
        <taxon>Cytophagaceae</taxon>
        <taxon>Spirosoma</taxon>
    </lineage>
</organism>
<dbReference type="Proteomes" id="UP000232883">
    <property type="component" value="Chromosome"/>
</dbReference>
<sequence length="399" mass="44929">MKTVLLFLLLAPTILWAQLMKITPQDTQRTHLYLLMRDGTTLRGRVIQQDSSIITVRKPNGDMSYVEADQVLSISANRPDTPAQLDQSNGTVFVLKDGTQLNGTFVRRDSTMITVRKSNGQLTYFEPELLVRVDTVRSAASSDGYSADGTTFQNPFPAWLLTGQTAFTPDKGRFYYRNTLVVLNEFGYGITRNWSVGASFITPITYVALVNFYALNGFLPNNSQLFTKLSVPLGNRFRVGLNVKYLDRYANTSSKRGPLTYQLLTSIGSNQRNVTLGFGLTDRGKQRYYVYSGVYPPSSPAYVDVHIPNQSFLTLGIMQKVSPYLTLISDNRINLGTNQYIYDDGSERVSTSFAFRLDRRRHAFDLGFYGLIYRNTDQWNGKQVRILPYLGYSVGIGGK</sequence>
<gene>
    <name evidence="1" type="ORF">CWM47_19670</name>
</gene>
<evidence type="ECO:0000313" key="1">
    <source>
        <dbReference type="EMBL" id="AUD03850.1"/>
    </source>
</evidence>
<proteinExistence type="predicted"/>